<feature type="transmembrane region" description="Helical" evidence="1">
    <location>
        <begin position="151"/>
        <end position="168"/>
    </location>
</feature>
<keyword evidence="1" id="KW-0472">Membrane</keyword>
<proteinExistence type="predicted"/>
<dbReference type="STRING" id="1818881.A3196_06515"/>
<comment type="caution">
    <text evidence="2">The sequence shown here is derived from an EMBL/GenBank/DDBJ whole genome shotgun (WGS) entry which is preliminary data.</text>
</comment>
<feature type="transmembrane region" description="Helical" evidence="1">
    <location>
        <begin position="366"/>
        <end position="389"/>
    </location>
</feature>
<dbReference type="AlphaFoldDB" id="A0A1E2UPJ1"/>
<organism evidence="2 3">
    <name type="scientific">Candidatus Thiodiazotropha endoloripes</name>
    <dbReference type="NCBI Taxonomy" id="1818881"/>
    <lineage>
        <taxon>Bacteria</taxon>
        <taxon>Pseudomonadati</taxon>
        <taxon>Pseudomonadota</taxon>
        <taxon>Gammaproteobacteria</taxon>
        <taxon>Chromatiales</taxon>
        <taxon>Sedimenticolaceae</taxon>
        <taxon>Candidatus Thiodiazotropha</taxon>
    </lineage>
</organism>
<gene>
    <name evidence="2" type="ORF">A3196_06515</name>
</gene>
<keyword evidence="1" id="KW-0812">Transmembrane</keyword>
<sequence length="398" mass="43753">MSTIPLGDPGSPASPPRGYALFALGFRPFFLLAAISGLALMLLWLWFWLSPTGFNHYSLVGWHSHEMLFGFSLAIIAGFLLTAVRNWTGIDTPTGTPLALLAGLWFAGRLLPFVPTTLVGLFVLIDLLFLPALITALSRPLVKAENRINRLFLPLLVMMAVANLLYHLEAVGLLATSRSGISLMINSILLLLIFVSGRVLPFFTDKAVTDAAPRFSKQREQAVYALFLLWALSDLLLPNSWPPMLFALGVAITQAWRLYDWHHPQIWNKPILWVLFAGLVWLVVGFLLKAMAQIGLFADNLATHALTAGAIGVTTLGMMARVALGHTGREIGANRVMVLAFILINIAVVIRVFIPVTELLSYPTCITLSAVAWSICYLLFSIIYLPILIRPRIDGRAG</sequence>
<reference evidence="2 3" key="1">
    <citation type="submission" date="2016-03" db="EMBL/GenBank/DDBJ databases">
        <title>Chemosynthetic sulphur-oxidizing symbionts of marine invertebrate animals are capable of nitrogen fixation.</title>
        <authorList>
            <person name="Petersen J.M."/>
            <person name="Kemper A."/>
            <person name="Gruber-Vodicka H."/>
            <person name="Cardini U."/>
            <person name="Geest Mvander."/>
            <person name="Kleiner M."/>
            <person name="Bulgheresi S."/>
            <person name="Fussmann M."/>
            <person name="Herbold C."/>
            <person name="Seah B.K.B."/>
            <person name="Antony C.Paul."/>
            <person name="Liu D."/>
            <person name="Belitz A."/>
            <person name="Weber M."/>
        </authorList>
    </citation>
    <scope>NUCLEOTIDE SEQUENCE [LARGE SCALE GENOMIC DNA]</scope>
    <source>
        <strain evidence="2">G_D</strain>
    </source>
</reference>
<protein>
    <submittedName>
        <fullName evidence="2">Short-chain dehydrogenase</fullName>
    </submittedName>
</protein>
<accession>A0A1E2UPJ1</accession>
<keyword evidence="3" id="KW-1185">Reference proteome</keyword>
<evidence type="ECO:0000256" key="1">
    <source>
        <dbReference type="SAM" id="Phobius"/>
    </source>
</evidence>
<feature type="transmembrane region" description="Helical" evidence="1">
    <location>
        <begin position="271"/>
        <end position="292"/>
    </location>
</feature>
<feature type="transmembrane region" description="Helical" evidence="1">
    <location>
        <begin position="67"/>
        <end position="84"/>
    </location>
</feature>
<keyword evidence="1" id="KW-1133">Transmembrane helix</keyword>
<evidence type="ECO:0000313" key="3">
    <source>
        <dbReference type="Proteomes" id="UP000094849"/>
    </source>
</evidence>
<dbReference type="Pfam" id="PF05940">
    <property type="entry name" value="NnrS"/>
    <property type="match status" value="1"/>
</dbReference>
<dbReference type="RefSeq" id="WP_069019697.1">
    <property type="nucleotide sequence ID" value="NZ_LVJZ01000003.1"/>
</dbReference>
<dbReference type="Proteomes" id="UP000094849">
    <property type="component" value="Unassembled WGS sequence"/>
</dbReference>
<dbReference type="EMBL" id="LVJZ01000003">
    <property type="protein sequence ID" value="ODB96442.1"/>
    <property type="molecule type" value="Genomic_DNA"/>
</dbReference>
<feature type="transmembrane region" description="Helical" evidence="1">
    <location>
        <begin position="120"/>
        <end position="139"/>
    </location>
</feature>
<evidence type="ECO:0000313" key="2">
    <source>
        <dbReference type="EMBL" id="ODB96442.1"/>
    </source>
</evidence>
<feature type="transmembrane region" description="Helical" evidence="1">
    <location>
        <begin position="180"/>
        <end position="200"/>
    </location>
</feature>
<dbReference type="InterPro" id="IPR010266">
    <property type="entry name" value="NnrS"/>
</dbReference>
<feature type="transmembrane region" description="Helical" evidence="1">
    <location>
        <begin position="21"/>
        <end position="47"/>
    </location>
</feature>
<feature type="transmembrane region" description="Helical" evidence="1">
    <location>
        <begin position="304"/>
        <end position="324"/>
    </location>
</feature>
<feature type="transmembrane region" description="Helical" evidence="1">
    <location>
        <begin position="336"/>
        <end position="354"/>
    </location>
</feature>
<name>A0A1E2UPJ1_9GAMM</name>